<keyword evidence="2" id="KW-1003">Cell membrane</keyword>
<evidence type="ECO:0000256" key="3">
    <source>
        <dbReference type="ARBA" id="ARBA00022692"/>
    </source>
</evidence>
<dbReference type="GO" id="GO:0005886">
    <property type="term" value="C:plasma membrane"/>
    <property type="evidence" value="ECO:0007669"/>
    <property type="project" value="UniProtKB-SubCell"/>
</dbReference>
<comment type="similarity">
    <text evidence="7">Belongs to the methyl-accepting chemotaxis (MCP) protein family.</text>
</comment>
<evidence type="ECO:0000256" key="5">
    <source>
        <dbReference type="ARBA" id="ARBA00023136"/>
    </source>
</evidence>
<comment type="subcellular location">
    <subcellularLocation>
        <location evidence="1">Cell membrane</location>
        <topology evidence="1">Multi-pass membrane protein</topology>
    </subcellularLocation>
</comment>
<dbReference type="InterPro" id="IPR004089">
    <property type="entry name" value="MCPsignal_dom"/>
</dbReference>
<evidence type="ECO:0000256" key="6">
    <source>
        <dbReference type="ARBA" id="ARBA00023224"/>
    </source>
</evidence>
<dbReference type="SUPFAM" id="SSF58104">
    <property type="entry name" value="Methyl-accepting chemotaxis protein (MCP) signaling domain"/>
    <property type="match status" value="1"/>
</dbReference>
<keyword evidence="13" id="KW-1185">Reference proteome</keyword>
<dbReference type="GO" id="GO:0007165">
    <property type="term" value="P:signal transduction"/>
    <property type="evidence" value="ECO:0007669"/>
    <property type="project" value="UniProtKB-KW"/>
</dbReference>
<dbReference type="Pfam" id="PF08269">
    <property type="entry name" value="dCache_2"/>
    <property type="match status" value="1"/>
</dbReference>
<dbReference type="SMART" id="SM01049">
    <property type="entry name" value="Cache_2"/>
    <property type="match status" value="1"/>
</dbReference>
<reference evidence="12 13" key="1">
    <citation type="submission" date="2019-11" db="EMBL/GenBank/DDBJ databases">
        <title>Whole-genome sequence of a the green, strictly anaerobic photosynthetic bacterium Heliobacillus mobilis DSM 6151.</title>
        <authorList>
            <person name="Kyndt J.A."/>
            <person name="Meyer T.E."/>
        </authorList>
    </citation>
    <scope>NUCLEOTIDE SEQUENCE [LARGE SCALE GENOMIC DNA]</scope>
    <source>
        <strain evidence="12 13">DSM 6151</strain>
    </source>
</reference>
<feature type="domain" description="Methyl-accepting transducer" evidence="10">
    <location>
        <begin position="294"/>
        <end position="545"/>
    </location>
</feature>
<comment type="caution">
    <text evidence="12">The sequence shown here is derived from an EMBL/GenBank/DDBJ whole genome shotgun (WGS) entry which is preliminary data.</text>
</comment>
<evidence type="ECO:0000259" key="11">
    <source>
        <dbReference type="PROSITE" id="PS50885"/>
    </source>
</evidence>
<dbReference type="EMBL" id="WNKU01000027">
    <property type="protein sequence ID" value="MTV50526.1"/>
    <property type="molecule type" value="Genomic_DNA"/>
</dbReference>
<keyword evidence="6 8" id="KW-0807">Transducer</keyword>
<keyword evidence="4 9" id="KW-1133">Transmembrane helix</keyword>
<sequence>MRKIKHKIMAAIMVTTFLLTLFIGGSSVWNAYQKSQEDLMNQKKQLFIQYDNLIKNQVDQAYGLFVYAYNKQISGELSEVQAKKLAYDTIKSLRYGEKKDGYFWIDALDYTLIAHPMLTKQEGSNRKDSKDPKGVFVIQEVIKAAQGKNNGFSEYLWEKPEDVGTGKLTPKRAYSKLFTEWGWVISTGNYVDDIDLIVDQAKQESWDATKRQITVLMFFSCISLLISGAVGLFLSRKITDSLSIMMESIERDDLGKITIRKANVQSQDEIGDLAAAVNDMTGQVHYFVQQVIDSSAQITGNVKEVNLSCEQLNRSSFTTSTITQQINAAMEESAAATQEINSTIEEIYDRTQKMNQRASHGVEITQHIEQRAAILKDEAHASNEQAKEVFFNIKSQLTSAMKESQQVEKINDLANTILRITEQTNLLALNAAIEAARAGEVGQGFAVVAGEIRKLAEESAKTVTNIQQIVNVALSSVTNLAETSGKAIEFMDHEIISSYGKLLTIGDQYDADAKHLEAFMQEFQSTCEQITQTMTHITRAMNQITVSTGESADGISQVATQTSDILNNVNTIRKMSNDTITYLDSLNDLVTGFKF</sequence>
<keyword evidence="5 9" id="KW-0472">Membrane</keyword>
<dbReference type="RefSeq" id="WP_155477610.1">
    <property type="nucleotide sequence ID" value="NZ_WNKU01000027.1"/>
</dbReference>
<dbReference type="SMART" id="SM00283">
    <property type="entry name" value="MA"/>
    <property type="match status" value="1"/>
</dbReference>
<dbReference type="PANTHER" id="PTHR32089">
    <property type="entry name" value="METHYL-ACCEPTING CHEMOTAXIS PROTEIN MCPB"/>
    <property type="match status" value="1"/>
</dbReference>
<dbReference type="OrthoDB" id="9810264at2"/>
<proteinExistence type="inferred from homology"/>
<dbReference type="InterPro" id="IPR004010">
    <property type="entry name" value="Double_Cache_2"/>
</dbReference>
<dbReference type="Proteomes" id="UP000430670">
    <property type="component" value="Unassembled WGS sequence"/>
</dbReference>
<evidence type="ECO:0000256" key="4">
    <source>
        <dbReference type="ARBA" id="ARBA00022989"/>
    </source>
</evidence>
<dbReference type="InterPro" id="IPR003660">
    <property type="entry name" value="HAMP_dom"/>
</dbReference>
<feature type="transmembrane region" description="Helical" evidence="9">
    <location>
        <begin position="213"/>
        <end position="235"/>
    </location>
</feature>
<accession>A0A6I3SP83</accession>
<gene>
    <name evidence="12" type="ORF">GJ688_16395</name>
</gene>
<keyword evidence="3 9" id="KW-0812">Transmembrane</keyword>
<evidence type="ECO:0000256" key="7">
    <source>
        <dbReference type="ARBA" id="ARBA00029447"/>
    </source>
</evidence>
<dbReference type="Gene3D" id="3.30.450.20">
    <property type="entry name" value="PAS domain"/>
    <property type="match status" value="1"/>
</dbReference>
<dbReference type="Gene3D" id="1.10.287.950">
    <property type="entry name" value="Methyl-accepting chemotaxis protein"/>
    <property type="match status" value="1"/>
</dbReference>
<evidence type="ECO:0000313" key="13">
    <source>
        <dbReference type="Proteomes" id="UP000430670"/>
    </source>
</evidence>
<dbReference type="PROSITE" id="PS50885">
    <property type="entry name" value="HAMP"/>
    <property type="match status" value="1"/>
</dbReference>
<name>A0A6I3SP83_HELMO</name>
<dbReference type="InterPro" id="IPR033480">
    <property type="entry name" value="sCache_2"/>
</dbReference>
<dbReference type="AlphaFoldDB" id="A0A6I3SP83"/>
<dbReference type="PANTHER" id="PTHR32089:SF112">
    <property type="entry name" value="LYSOZYME-LIKE PROTEIN-RELATED"/>
    <property type="match status" value="1"/>
</dbReference>
<protein>
    <submittedName>
        <fullName evidence="12">HAMP domain-containing protein</fullName>
    </submittedName>
</protein>
<dbReference type="PROSITE" id="PS50111">
    <property type="entry name" value="CHEMOTAXIS_TRANSDUC_2"/>
    <property type="match status" value="1"/>
</dbReference>
<evidence type="ECO:0000313" key="12">
    <source>
        <dbReference type="EMBL" id="MTV50526.1"/>
    </source>
</evidence>
<evidence type="ECO:0000256" key="2">
    <source>
        <dbReference type="ARBA" id="ARBA00022475"/>
    </source>
</evidence>
<evidence type="ECO:0000256" key="8">
    <source>
        <dbReference type="PROSITE-ProRule" id="PRU00284"/>
    </source>
</evidence>
<evidence type="ECO:0000256" key="1">
    <source>
        <dbReference type="ARBA" id="ARBA00004651"/>
    </source>
</evidence>
<evidence type="ECO:0000259" key="10">
    <source>
        <dbReference type="PROSITE" id="PS50111"/>
    </source>
</evidence>
<organism evidence="12 13">
    <name type="scientific">Heliobacterium mobile</name>
    <name type="common">Heliobacillus mobilis</name>
    <dbReference type="NCBI Taxonomy" id="28064"/>
    <lineage>
        <taxon>Bacteria</taxon>
        <taxon>Bacillati</taxon>
        <taxon>Bacillota</taxon>
        <taxon>Clostridia</taxon>
        <taxon>Eubacteriales</taxon>
        <taxon>Heliobacteriaceae</taxon>
        <taxon>Heliobacterium</taxon>
    </lineage>
</organism>
<evidence type="ECO:0000256" key="9">
    <source>
        <dbReference type="SAM" id="Phobius"/>
    </source>
</evidence>
<feature type="domain" description="HAMP" evidence="11">
    <location>
        <begin position="236"/>
        <end position="289"/>
    </location>
</feature>
<dbReference type="Pfam" id="PF00015">
    <property type="entry name" value="MCPsignal"/>
    <property type="match status" value="1"/>
</dbReference>